<proteinExistence type="predicted"/>
<feature type="compositionally biased region" description="Polar residues" evidence="1">
    <location>
        <begin position="200"/>
        <end position="211"/>
    </location>
</feature>
<feature type="compositionally biased region" description="Basic and acidic residues" evidence="1">
    <location>
        <begin position="188"/>
        <end position="198"/>
    </location>
</feature>
<dbReference type="Proteomes" id="UP000075901">
    <property type="component" value="Unassembled WGS sequence"/>
</dbReference>
<name>A0A182S5W3_9DIPT</name>
<reference evidence="2" key="2">
    <citation type="submission" date="2020-05" db="UniProtKB">
        <authorList>
            <consortium name="EnsemblMetazoa"/>
        </authorList>
    </citation>
    <scope>IDENTIFICATION</scope>
    <source>
        <strain evidence="2">maculatus3</strain>
    </source>
</reference>
<sequence>MENYPLRGTGCKISEGGKYPPTHQSDPSEHRPQLQSRFASAGVCLGKIYDTIALHRVCTTALRNRLLPRQPGDSTGRMNTTFGTIWYLLAPVIFRSPRARGTCCSHWYSSPYGLLHEIRKTSATSFNSFDVIHLRSLTRASPSSAPILVAGIFGTGRSGRIQKSPGQIKLQRVGSGDCANSRGSSSDVRQEMYKDRPNRTKLTPCNVTSES</sequence>
<keyword evidence="3" id="KW-1185">Reference proteome</keyword>
<accession>A0A182S5W3</accession>
<protein>
    <submittedName>
        <fullName evidence="2">Uncharacterized protein</fullName>
    </submittedName>
</protein>
<feature type="region of interest" description="Disordered" evidence="1">
    <location>
        <begin position="1"/>
        <end position="32"/>
    </location>
</feature>
<organism evidence="2 3">
    <name type="scientific">Anopheles maculatus</name>
    <dbReference type="NCBI Taxonomy" id="74869"/>
    <lineage>
        <taxon>Eukaryota</taxon>
        <taxon>Metazoa</taxon>
        <taxon>Ecdysozoa</taxon>
        <taxon>Arthropoda</taxon>
        <taxon>Hexapoda</taxon>
        <taxon>Insecta</taxon>
        <taxon>Pterygota</taxon>
        <taxon>Neoptera</taxon>
        <taxon>Endopterygota</taxon>
        <taxon>Diptera</taxon>
        <taxon>Nematocera</taxon>
        <taxon>Culicoidea</taxon>
        <taxon>Culicidae</taxon>
        <taxon>Anophelinae</taxon>
        <taxon>Anopheles</taxon>
        <taxon>Anopheles maculatus group</taxon>
    </lineage>
</organism>
<evidence type="ECO:0000256" key="1">
    <source>
        <dbReference type="SAM" id="MobiDB-lite"/>
    </source>
</evidence>
<reference evidence="3" key="1">
    <citation type="submission" date="2013-09" db="EMBL/GenBank/DDBJ databases">
        <title>The Genome Sequence of Anopheles maculatus species B.</title>
        <authorList>
            <consortium name="The Broad Institute Genomics Platform"/>
            <person name="Neafsey D.E."/>
            <person name="Besansky N."/>
            <person name="Howell P."/>
            <person name="Walton C."/>
            <person name="Young S.K."/>
            <person name="Zeng Q."/>
            <person name="Gargeya S."/>
            <person name="Fitzgerald M."/>
            <person name="Haas B."/>
            <person name="Abouelleil A."/>
            <person name="Allen A.W."/>
            <person name="Alvarado L."/>
            <person name="Arachchi H.M."/>
            <person name="Berlin A.M."/>
            <person name="Chapman S.B."/>
            <person name="Gainer-Dewar J."/>
            <person name="Goldberg J."/>
            <person name="Griggs A."/>
            <person name="Gujja S."/>
            <person name="Hansen M."/>
            <person name="Howarth C."/>
            <person name="Imamovic A."/>
            <person name="Ireland A."/>
            <person name="Larimer J."/>
            <person name="McCowan C."/>
            <person name="Murphy C."/>
            <person name="Pearson M."/>
            <person name="Poon T.W."/>
            <person name="Priest M."/>
            <person name="Roberts A."/>
            <person name="Saif S."/>
            <person name="Shea T."/>
            <person name="Sisk P."/>
            <person name="Sykes S."/>
            <person name="Wortman J."/>
            <person name="Nusbaum C."/>
            <person name="Birren B."/>
        </authorList>
    </citation>
    <scope>NUCLEOTIDE SEQUENCE [LARGE SCALE GENOMIC DNA]</scope>
    <source>
        <strain evidence="3">maculatus3</strain>
    </source>
</reference>
<dbReference type="VEuPathDB" id="VectorBase:AMAM000264"/>
<evidence type="ECO:0000313" key="3">
    <source>
        <dbReference type="Proteomes" id="UP000075901"/>
    </source>
</evidence>
<feature type="region of interest" description="Disordered" evidence="1">
    <location>
        <begin position="172"/>
        <end position="211"/>
    </location>
</feature>
<dbReference type="EnsemblMetazoa" id="AMAM000264-RA">
    <property type="protein sequence ID" value="AMAM000264-PA"/>
    <property type="gene ID" value="AMAM000264"/>
</dbReference>
<dbReference type="AlphaFoldDB" id="A0A182S5W3"/>
<evidence type="ECO:0000313" key="2">
    <source>
        <dbReference type="EnsemblMetazoa" id="AMAM000264-PA"/>
    </source>
</evidence>